<dbReference type="SUPFAM" id="SSF75011">
    <property type="entry name" value="3-carboxy-cis,cis-mucoante lactonizing enzyme"/>
    <property type="match status" value="1"/>
</dbReference>
<comment type="caution">
    <text evidence="2">The sequence shown here is derived from an EMBL/GenBank/DDBJ whole genome shotgun (WGS) entry which is preliminary data.</text>
</comment>
<organism evidence="2 3">
    <name type="scientific">Haloferula sargassicola</name>
    <dbReference type="NCBI Taxonomy" id="490096"/>
    <lineage>
        <taxon>Bacteria</taxon>
        <taxon>Pseudomonadati</taxon>
        <taxon>Verrucomicrobiota</taxon>
        <taxon>Verrucomicrobiia</taxon>
        <taxon>Verrucomicrobiales</taxon>
        <taxon>Verrucomicrobiaceae</taxon>
        <taxon>Haloferula</taxon>
    </lineage>
</organism>
<reference evidence="2 3" key="1">
    <citation type="submission" date="2024-02" db="EMBL/GenBank/DDBJ databases">
        <title>Haloferula sargassicola NBRC 104335.</title>
        <authorList>
            <person name="Ichikawa N."/>
            <person name="Katano-Makiyama Y."/>
            <person name="Hidaka K."/>
        </authorList>
    </citation>
    <scope>NUCLEOTIDE SEQUENCE [LARGE SCALE GENOMIC DNA]</scope>
    <source>
        <strain evidence="2 3">NBRC 104335</strain>
    </source>
</reference>
<dbReference type="PANTHER" id="PTHR35399:SF2">
    <property type="entry name" value="DUF839 DOMAIN-CONTAINING PROTEIN"/>
    <property type="match status" value="1"/>
</dbReference>
<dbReference type="PANTHER" id="PTHR35399">
    <property type="entry name" value="SLR8030 PROTEIN"/>
    <property type="match status" value="1"/>
</dbReference>
<feature type="chain" id="PRO_5046574784" description="DUF839 domain-containing protein" evidence="1">
    <location>
        <begin position="25"/>
        <end position="506"/>
    </location>
</feature>
<proteinExistence type="predicted"/>
<protein>
    <recommendedName>
        <fullName evidence="4">DUF839 domain-containing protein</fullName>
    </recommendedName>
</protein>
<keyword evidence="1" id="KW-0732">Signal</keyword>
<dbReference type="InterPro" id="IPR008557">
    <property type="entry name" value="PhoX"/>
</dbReference>
<dbReference type="Pfam" id="PF05787">
    <property type="entry name" value="PhoX"/>
    <property type="match status" value="1"/>
</dbReference>
<dbReference type="Proteomes" id="UP001476282">
    <property type="component" value="Unassembled WGS sequence"/>
</dbReference>
<dbReference type="EMBL" id="BAABRI010000022">
    <property type="protein sequence ID" value="GAA5484230.1"/>
    <property type="molecule type" value="Genomic_DNA"/>
</dbReference>
<feature type="signal peptide" evidence="1">
    <location>
        <begin position="1"/>
        <end position="24"/>
    </location>
</feature>
<dbReference type="RefSeq" id="WP_353568328.1">
    <property type="nucleotide sequence ID" value="NZ_BAABRI010000022.1"/>
</dbReference>
<name>A0ABP9URS0_9BACT</name>
<evidence type="ECO:0008006" key="4">
    <source>
        <dbReference type="Google" id="ProtNLM"/>
    </source>
</evidence>
<evidence type="ECO:0000313" key="2">
    <source>
        <dbReference type="EMBL" id="GAA5484230.1"/>
    </source>
</evidence>
<evidence type="ECO:0000256" key="1">
    <source>
        <dbReference type="SAM" id="SignalP"/>
    </source>
</evidence>
<evidence type="ECO:0000313" key="3">
    <source>
        <dbReference type="Proteomes" id="UP001476282"/>
    </source>
</evidence>
<sequence>MNRLATRRQLLLAALTAGCGTLHAGTPTWFTPLTESAPVSSPNSMEELTSPWVVPAGISQKNAVSLREVEDQVLSYGQSIGRAANLGSSASMFDMMAYDPSGEFLFIPHETQWGAGVTRYSVYDNHAEVIFQGDGMGEQGDFSNDFGAFDPCRFTPNGTLFLAEEWSGTGRVLEVLNPFAPIDQVQTRVLESIANVSHEGINFSKRFNDTIYFVDENNSGSIYKFVMSTPGDYTAGQTFVLSVDAYDGVASENWNSTSNTAASRTGNATWVPLTDASGTPLPGITNPFTDDFSLTGIQAADRAGRTAADDAGGTPFGRPEDMAVGRIRGAREVIYFTATSENAVYSVEMVGFGRSGARANKAVVRLFASDTDTPKNLGFPATTATLNSPDNLSMDALGNVYVVEDAPNSSATGGDIWMIRDVNGDGVGESLDHFMSIRVDGSEATGMIWNPTIPTEFSVCVQHPDSTDLATVPEGLGDAVWMFNVTNIEDQRYVQRLNRARTTFGE</sequence>
<keyword evidence="3" id="KW-1185">Reference proteome</keyword>
<accession>A0ABP9URS0</accession>
<gene>
    <name evidence="2" type="ORF">Hsar01_03471</name>
</gene>
<dbReference type="PROSITE" id="PS51257">
    <property type="entry name" value="PROKAR_LIPOPROTEIN"/>
    <property type="match status" value="1"/>
</dbReference>